<feature type="chain" id="PRO_5002059426" evidence="13">
    <location>
        <begin position="20"/>
        <end position="1278"/>
    </location>
</feature>
<comment type="similarity">
    <text evidence="2">Belongs to the patched family.</text>
</comment>
<dbReference type="GO" id="GO:0006665">
    <property type="term" value="P:sphingolipid metabolic process"/>
    <property type="evidence" value="ECO:0007669"/>
    <property type="project" value="EnsemblFungi"/>
</dbReference>
<dbReference type="Pfam" id="PF22314">
    <property type="entry name" value="NPC1_MLD"/>
    <property type="match status" value="1"/>
</dbReference>
<feature type="transmembrane region" description="Helical" evidence="12">
    <location>
        <begin position="741"/>
        <end position="766"/>
    </location>
</feature>
<keyword evidence="9 12" id="KW-0472">Membrane</keyword>
<keyword evidence="6 12" id="KW-1133">Transmembrane helix</keyword>
<feature type="transmembrane region" description="Helical" evidence="12">
    <location>
        <begin position="351"/>
        <end position="371"/>
    </location>
</feature>
<dbReference type="HOGENOM" id="CLU_002359_0_1_1"/>
<dbReference type="Gene3D" id="1.20.1640.10">
    <property type="entry name" value="Multidrug efflux transporter AcrB transmembrane domain"/>
    <property type="match status" value="2"/>
</dbReference>
<dbReference type="InterPro" id="IPR000731">
    <property type="entry name" value="SSD"/>
</dbReference>
<dbReference type="PANTHER" id="PTHR45727:SF2">
    <property type="entry name" value="NPC INTRACELLULAR CHOLESTEROL TRANSPORTER 1"/>
    <property type="match status" value="1"/>
</dbReference>
<dbReference type="PROSITE" id="PS50156">
    <property type="entry name" value="SSD"/>
    <property type="match status" value="1"/>
</dbReference>
<evidence type="ECO:0000256" key="10">
    <source>
        <dbReference type="ARBA" id="ARBA00023157"/>
    </source>
</evidence>
<proteinExistence type="inferred from homology"/>
<feature type="transmembrane region" description="Helical" evidence="12">
    <location>
        <begin position="1131"/>
        <end position="1156"/>
    </location>
</feature>
<evidence type="ECO:0000256" key="5">
    <source>
        <dbReference type="ARBA" id="ARBA00022729"/>
    </source>
</evidence>
<evidence type="ECO:0000256" key="7">
    <source>
        <dbReference type="ARBA" id="ARBA00023055"/>
    </source>
</evidence>
<feature type="transmembrane region" description="Helical" evidence="12">
    <location>
        <begin position="832"/>
        <end position="849"/>
    </location>
</feature>
<evidence type="ECO:0000256" key="12">
    <source>
        <dbReference type="SAM" id="Phobius"/>
    </source>
</evidence>
<dbReference type="SUPFAM" id="SSF82866">
    <property type="entry name" value="Multidrug efflux transporter AcrB transmembrane domain"/>
    <property type="match status" value="2"/>
</dbReference>
<evidence type="ECO:0000256" key="3">
    <source>
        <dbReference type="ARBA" id="ARBA00022448"/>
    </source>
</evidence>
<keyword evidence="16" id="KW-1185">Reference proteome</keyword>
<reference evidence="15 16" key="1">
    <citation type="journal article" date="2014" name="BMC Genomics">
        <title>Adaptive genomic structural variation in the grape powdery mildew pathogen, Erysiphe necator.</title>
        <authorList>
            <person name="Jones L."/>
            <person name="Riaz S."/>
            <person name="Morales-Cruz A."/>
            <person name="Amrine K.C."/>
            <person name="McGuire B."/>
            <person name="Gubler W.D."/>
            <person name="Walker M.A."/>
            <person name="Cantu D."/>
        </authorList>
    </citation>
    <scope>NUCLEOTIDE SEQUENCE [LARGE SCALE GENOMIC DNA]</scope>
    <source>
        <strain evidence="16">c</strain>
    </source>
</reference>
<dbReference type="GO" id="GO:0015918">
    <property type="term" value="P:sterol transport"/>
    <property type="evidence" value="ECO:0007669"/>
    <property type="project" value="EnsemblFungi"/>
</dbReference>
<gene>
    <name evidence="15" type="ORF">EV44_g0187</name>
</gene>
<keyword evidence="5 13" id="KW-0732">Signal</keyword>
<dbReference type="Pfam" id="PF16414">
    <property type="entry name" value="NPC1_N"/>
    <property type="match status" value="1"/>
</dbReference>
<feature type="transmembrane region" description="Helical" evidence="12">
    <location>
        <begin position="634"/>
        <end position="658"/>
    </location>
</feature>
<feature type="signal peptide" evidence="13">
    <location>
        <begin position="1"/>
        <end position="19"/>
    </location>
</feature>
<evidence type="ECO:0000256" key="11">
    <source>
        <dbReference type="ARBA" id="ARBA00023180"/>
    </source>
</evidence>
<comment type="subcellular location">
    <subcellularLocation>
        <location evidence="1">Endomembrane system</location>
        <topology evidence="1">Multi-pass membrane protein</topology>
    </subcellularLocation>
</comment>
<evidence type="ECO:0000259" key="14">
    <source>
        <dbReference type="PROSITE" id="PS50156"/>
    </source>
</evidence>
<dbReference type="FunFam" id="1.20.1640.10:FF:000029">
    <property type="entry name" value="Putative Patched sphingolipid transporter"/>
    <property type="match status" value="1"/>
</dbReference>
<keyword evidence="7" id="KW-0445">Lipid transport</keyword>
<evidence type="ECO:0000256" key="6">
    <source>
        <dbReference type="ARBA" id="ARBA00022989"/>
    </source>
</evidence>
<dbReference type="AlphaFoldDB" id="A0A0B1P8G1"/>
<name>A0A0B1P8G1_UNCNE</name>
<feature type="transmembrane region" description="Helical" evidence="12">
    <location>
        <begin position="664"/>
        <end position="686"/>
    </location>
</feature>
<dbReference type="InterPro" id="IPR053956">
    <property type="entry name" value="NPC1_MLD"/>
</dbReference>
<feature type="transmembrane region" description="Helical" evidence="12">
    <location>
        <begin position="1105"/>
        <end position="1125"/>
    </location>
</feature>
<dbReference type="EMBL" id="JNVN01001564">
    <property type="protein sequence ID" value="KHJ33216.1"/>
    <property type="molecule type" value="Genomic_DNA"/>
</dbReference>
<feature type="transmembrane region" description="Helical" evidence="12">
    <location>
        <begin position="1218"/>
        <end position="1241"/>
    </location>
</feature>
<feature type="domain" description="SSD" evidence="14">
    <location>
        <begin position="592"/>
        <end position="766"/>
    </location>
</feature>
<dbReference type="GO" id="GO:0032934">
    <property type="term" value="F:sterol binding"/>
    <property type="evidence" value="ECO:0007669"/>
    <property type="project" value="EnsemblFungi"/>
</dbReference>
<dbReference type="Proteomes" id="UP000030854">
    <property type="component" value="Unassembled WGS sequence"/>
</dbReference>
<keyword evidence="8" id="KW-0443">Lipid metabolism</keyword>
<feature type="transmembrane region" description="Helical" evidence="12">
    <location>
        <begin position="1177"/>
        <end position="1198"/>
    </location>
</feature>
<sequence>MKSLWRLAAAAALVSVGFGKRFTKRHEAGRCSIRGNCGGEGFFSPPLPCVDNGLAKKPTPSFRSSLVELCGPKWSTGYVCCDEDQINTLSQNLDKAKSFISTCPACKENFYNLFCTFTCSPNQSLFINVTDAESYGSKHRVTELDQLITGEYGSGLFESCKNVKFGATNTNAMDFIGGGAKNYTELLSFLGKKNPLFGSPFQINFPEPNKYLEKDMMPLPMAPRKCYDEDEKFRCACIDCPSVCPALTEIPPSRSCHIGRLPCLSFSAIISYCILVSTLIITVFGYKAWKFHAQRKAERLRLLQDTITSDDENDAYEIHDRFIYNQPPKTYWVNTLCDSAFSRLGYSVAKFPGITILTSVVIIGALSLGLLKFDVEKDPARLWVSPNSLAAEEKAFFDESFGPFYRTEQAFLVNDTSSGVSGPVLSYETLKWWINVERKISELRGIKFGANLDDICFKPTGNGCVVQSVSAYYGNDIKPWKPSNWKDRLRECTASPVSCLPDFGQPIDPKLILGRSQSLNIDPADTPAIITTWIVTNHPQGSLDNEKAMDWEESLRSSLLEFQEEALSRGLRLSFSTEISLEQELNKSTNTDARIIVLSYIIMLIYASLALGSPALSPRSIINNPAKTIVEMKLTIGIVGILIVLMSISASVGLFSFAGVKVTLIIAEVIPFIVLAVGVDNIFLIVHEFDCVNISHTDALVEDRIARTLGRIGPSILFSAITETFIFSLGAFVGMPAVKNFAIYAAGAVFINAILQVTMFVSILALNQRRTEDNRADCFPCIRIKSAGIQLQDSSDLHNVSSRPYDCQDESLLRQFIRKIYTPSILKKKAKLAIIFGFLSIFSAGIALIPEVSLGLDQRDALPRDSYLVPYFSDIYQYFNSGPPVYFVSRQLNVTKRNHQQQLCSRFTSCEQNSLTNILEQERKRPDTSYIASTTASWIDDYFLWLDPSLDSCCVESGKTCFKNRSPPWNITLFGMPEGGEFIHYLRKWIAAPTNEDCPLGGKAAYSSSVIIDVEKKTILASQFRSSHTPLRSQKDFIEAYSSSRRIAELISKENNINVFPYSVFYIFFDQYSTIVSLSTTLLGYAFVLIFLISSILLGSFQTAFVVTFTVIMIVVDIIGTMAIFNISLNAISLVNLIICVGIGVEFCAHIARAFMFPSRSIIEQAKNKFRDRDARAWTALVGVGGSVFSGITVTKLLGVTVLAFTRSKIFDIYYFRIWLALVLFAGIHALIFLPVVLSLFGGNGYADSENVGGLEEDLANRRYHALLPDADDSDDEN</sequence>
<dbReference type="FunFam" id="1.20.1640.10:FF:000008">
    <property type="entry name" value="NPC intracellular cholesterol transporter 1"/>
    <property type="match status" value="1"/>
</dbReference>
<organism evidence="15 16">
    <name type="scientific">Uncinula necator</name>
    <name type="common">Grape powdery mildew</name>
    <dbReference type="NCBI Taxonomy" id="52586"/>
    <lineage>
        <taxon>Eukaryota</taxon>
        <taxon>Fungi</taxon>
        <taxon>Dikarya</taxon>
        <taxon>Ascomycota</taxon>
        <taxon>Pezizomycotina</taxon>
        <taxon>Leotiomycetes</taxon>
        <taxon>Erysiphales</taxon>
        <taxon>Erysiphaceae</taxon>
        <taxon>Erysiphe</taxon>
    </lineage>
</organism>
<dbReference type="Pfam" id="PF12349">
    <property type="entry name" value="Sterol-sensing"/>
    <property type="match status" value="1"/>
</dbReference>
<evidence type="ECO:0000256" key="2">
    <source>
        <dbReference type="ARBA" id="ARBA00005585"/>
    </source>
</evidence>
<dbReference type="GO" id="GO:0000329">
    <property type="term" value="C:fungal-type vacuole membrane"/>
    <property type="evidence" value="ECO:0007669"/>
    <property type="project" value="EnsemblFungi"/>
</dbReference>
<keyword evidence="4 12" id="KW-0812">Transmembrane</keyword>
<dbReference type="InterPro" id="IPR053958">
    <property type="entry name" value="HMGCR/SNAP/NPC1-like_SSD"/>
</dbReference>
<dbReference type="OMA" id="WWFDVES"/>
<feature type="transmembrane region" description="Helical" evidence="12">
    <location>
        <begin position="264"/>
        <end position="286"/>
    </location>
</feature>
<keyword evidence="3" id="KW-0813">Transport</keyword>
<feature type="transmembrane region" description="Helical" evidence="12">
    <location>
        <begin position="1075"/>
        <end position="1098"/>
    </location>
</feature>
<protein>
    <submittedName>
        <fullName evidence="15">Putative patched sphingolipid transporter</fullName>
    </submittedName>
</protein>
<evidence type="ECO:0000256" key="1">
    <source>
        <dbReference type="ARBA" id="ARBA00004127"/>
    </source>
</evidence>
<dbReference type="InterPro" id="IPR032190">
    <property type="entry name" value="NPC1_N"/>
</dbReference>
<feature type="transmembrane region" description="Helical" evidence="12">
    <location>
        <begin position="595"/>
        <end position="613"/>
    </location>
</feature>
<keyword evidence="10" id="KW-1015">Disulfide bond</keyword>
<accession>A0A0B1P8G1</accession>
<dbReference type="STRING" id="52586.A0A0B1P8G1"/>
<evidence type="ECO:0000313" key="16">
    <source>
        <dbReference type="Proteomes" id="UP000030854"/>
    </source>
</evidence>
<evidence type="ECO:0000256" key="8">
    <source>
        <dbReference type="ARBA" id="ARBA00023098"/>
    </source>
</evidence>
<evidence type="ECO:0000256" key="4">
    <source>
        <dbReference type="ARBA" id="ARBA00022692"/>
    </source>
</evidence>
<comment type="caution">
    <text evidence="15">The sequence shown here is derived from an EMBL/GenBank/DDBJ whole genome shotgun (WGS) entry which is preliminary data.</text>
</comment>
<evidence type="ECO:0000313" key="15">
    <source>
        <dbReference type="EMBL" id="KHJ33216.1"/>
    </source>
</evidence>
<keyword evidence="11" id="KW-0325">Glycoprotein</keyword>
<feature type="transmembrane region" description="Helical" evidence="12">
    <location>
        <begin position="716"/>
        <end position="735"/>
    </location>
</feature>
<evidence type="ECO:0000256" key="9">
    <source>
        <dbReference type="ARBA" id="ARBA00023136"/>
    </source>
</evidence>
<dbReference type="PANTHER" id="PTHR45727">
    <property type="entry name" value="NPC INTRACELLULAR CHOLESTEROL TRANSPORTER 1"/>
    <property type="match status" value="1"/>
</dbReference>
<dbReference type="GO" id="GO:0012505">
    <property type="term" value="C:endomembrane system"/>
    <property type="evidence" value="ECO:0007669"/>
    <property type="project" value="UniProtKB-SubCell"/>
</dbReference>
<evidence type="ECO:0000256" key="13">
    <source>
        <dbReference type="SAM" id="SignalP"/>
    </source>
</evidence>